<dbReference type="InterPro" id="IPR027417">
    <property type="entry name" value="P-loop_NTPase"/>
</dbReference>
<dbReference type="PROSITE" id="PS51379">
    <property type="entry name" value="4FE4S_FER_2"/>
    <property type="match status" value="1"/>
</dbReference>
<dbReference type="PANTHER" id="PTHR19248">
    <property type="entry name" value="ATP-BINDING TRANSPORT PROTEIN-RELATED"/>
    <property type="match status" value="1"/>
</dbReference>
<evidence type="ECO:0000256" key="1">
    <source>
        <dbReference type="ARBA" id="ARBA00022741"/>
    </source>
</evidence>
<evidence type="ECO:0000313" key="7">
    <source>
        <dbReference type="Proteomes" id="UP000218231"/>
    </source>
</evidence>
<dbReference type="PRINTS" id="PR01868">
    <property type="entry name" value="ABCEFAMILY"/>
</dbReference>
<evidence type="ECO:0000313" key="6">
    <source>
        <dbReference type="EMBL" id="PAV79655.1"/>
    </source>
</evidence>
<keyword evidence="2" id="KW-0067">ATP-binding</keyword>
<dbReference type="GO" id="GO:0060255">
    <property type="term" value="P:regulation of macromolecule metabolic process"/>
    <property type="evidence" value="ECO:0007669"/>
    <property type="project" value="UniProtKB-ARBA"/>
</dbReference>
<dbReference type="PROSITE" id="PS00198">
    <property type="entry name" value="4FE4S_FER_1"/>
    <property type="match status" value="1"/>
</dbReference>
<dbReference type="Pfam" id="PF00005">
    <property type="entry name" value="ABC_tran"/>
    <property type="match status" value="2"/>
</dbReference>
<dbReference type="AlphaFoldDB" id="A0A2A2L0F9"/>
<feature type="domain" description="ABC transporter" evidence="4">
    <location>
        <begin position="81"/>
        <end position="326"/>
    </location>
</feature>
<comment type="similarity">
    <text evidence="3">Belongs to the ABC transporter superfamily. ABCE family.</text>
</comment>
<dbReference type="InterPro" id="IPR017896">
    <property type="entry name" value="4Fe4S_Fe-S-bd"/>
</dbReference>
<proteinExistence type="inferred from homology"/>
<dbReference type="InterPro" id="IPR013283">
    <property type="entry name" value="RLI1"/>
</dbReference>
<dbReference type="PROSITE" id="PS00211">
    <property type="entry name" value="ABC_TRANSPORTER_1"/>
    <property type="match status" value="1"/>
</dbReference>
<comment type="caution">
    <text evidence="6">The sequence shown here is derived from an EMBL/GenBank/DDBJ whole genome shotgun (WGS) entry which is preliminary data.</text>
</comment>
<dbReference type="SUPFAM" id="SSF54862">
    <property type="entry name" value="4Fe-4S ferredoxins"/>
    <property type="match status" value="1"/>
</dbReference>
<dbReference type="FunFam" id="3.40.50.300:FF:000144">
    <property type="entry name" value="ATP-binding cassette sub-family E member 1"/>
    <property type="match status" value="1"/>
</dbReference>
<name>A0A2A2L0F9_9BILA</name>
<sequence>MSRKGPLAKNEPTDQALRIAIVEKDRCKPKNCGLACKKSCPVVRQGKQCIIVETTSTIAEISEVLCIGCGICVKKCPYDAIKIINLPANLAQETTHRYSANSFKLHRLPTPRVGEVLGLVGTNGIGKSTALKILAGKLKPNLGKFDVPPDWKAILEYFRGSELQNYFTKILEDNLKAVIKPQYVDQIPRAAKGTVKELLGRKMTKDNVAHLQRDLDLEGVLDRNVENLSGGELQRFAIAMCCVQDADVYMFDEPSSYLDVKQRLKAAAIIRELISSNNYVIVVEHDLAVLDYLSDFICVLYGVPGVYGVVTLPSGVREGINMFLDGFIRTENMRFRESKLSFKVTDQIEEVIKRTGSFTYPSMSKNLGVFKLSVEAGDFSDSEIIVMLGENGTGKTTMIRMLAGSLKPDEDDAELPAMSISYKPQKISPKSENCVRHMLLEKIPSMYQHPQFKTDVMNPLMMEELMDREVQTLSGGELQRVALALCLGKTASVYLIDEPSAYLDSEQRLNAAKVIKRFIMHAKKTAFVVEHDFIMATYLADRVIVFEGIPSKEATACKPQSLLEGMNRFLNMLEITFRRDSETYRPRINKKNSVKDVEQKRSGQFFFLDAD</sequence>
<dbReference type="EMBL" id="LIAE01007386">
    <property type="protein sequence ID" value="PAV79655.1"/>
    <property type="molecule type" value="Genomic_DNA"/>
</dbReference>
<organism evidence="6 7">
    <name type="scientific">Diploscapter pachys</name>
    <dbReference type="NCBI Taxonomy" id="2018661"/>
    <lineage>
        <taxon>Eukaryota</taxon>
        <taxon>Metazoa</taxon>
        <taxon>Ecdysozoa</taxon>
        <taxon>Nematoda</taxon>
        <taxon>Chromadorea</taxon>
        <taxon>Rhabditida</taxon>
        <taxon>Rhabditina</taxon>
        <taxon>Rhabditomorpha</taxon>
        <taxon>Rhabditoidea</taxon>
        <taxon>Rhabditidae</taxon>
        <taxon>Diploscapter</taxon>
    </lineage>
</organism>
<accession>A0A2A2L0F9</accession>
<feature type="domain" description="4Fe-4S ferredoxin-type" evidence="5">
    <location>
        <begin position="57"/>
        <end position="86"/>
    </location>
</feature>
<evidence type="ECO:0000259" key="5">
    <source>
        <dbReference type="PROSITE" id="PS51379"/>
    </source>
</evidence>
<dbReference type="CDD" id="cd03236">
    <property type="entry name" value="ABC_RNaseL_inhibitor_domain1"/>
    <property type="match status" value="1"/>
</dbReference>
<dbReference type="GO" id="GO:0005524">
    <property type="term" value="F:ATP binding"/>
    <property type="evidence" value="ECO:0007669"/>
    <property type="project" value="UniProtKB-KW"/>
</dbReference>
<dbReference type="InterPro" id="IPR017900">
    <property type="entry name" value="4Fe4S_Fe_S_CS"/>
</dbReference>
<dbReference type="CDD" id="cd03237">
    <property type="entry name" value="ABC_RNaseL_inhibitor_domain2"/>
    <property type="match status" value="1"/>
</dbReference>
<dbReference type="Pfam" id="PF00037">
    <property type="entry name" value="Fer4"/>
    <property type="match status" value="1"/>
</dbReference>
<dbReference type="NCBIfam" id="NF009945">
    <property type="entry name" value="PRK13409.1"/>
    <property type="match status" value="1"/>
</dbReference>
<dbReference type="Gene3D" id="3.40.50.300">
    <property type="entry name" value="P-loop containing nucleotide triphosphate hydrolases"/>
    <property type="match status" value="2"/>
</dbReference>
<dbReference type="InterPro" id="IPR003439">
    <property type="entry name" value="ABC_transporter-like_ATP-bd"/>
</dbReference>
<dbReference type="InterPro" id="IPR007209">
    <property type="entry name" value="RNaseL-inhib-like_metal-bd_dom"/>
</dbReference>
<evidence type="ECO:0000259" key="4">
    <source>
        <dbReference type="PROSITE" id="PS50893"/>
    </source>
</evidence>
<dbReference type="Pfam" id="PF04068">
    <property type="entry name" value="Fer4_RLI"/>
    <property type="match status" value="1"/>
</dbReference>
<dbReference type="PROSITE" id="PS50893">
    <property type="entry name" value="ABC_TRANSPORTER_2"/>
    <property type="match status" value="2"/>
</dbReference>
<evidence type="ECO:0000256" key="3">
    <source>
        <dbReference type="ARBA" id="ARBA00061689"/>
    </source>
</evidence>
<keyword evidence="1" id="KW-0547">Nucleotide-binding</keyword>
<dbReference type="OrthoDB" id="6593433at2759"/>
<dbReference type="FunFam" id="3.40.50.300:FF:000152">
    <property type="entry name" value="ATP-binding cassette, sub-family E, member 1"/>
    <property type="match status" value="1"/>
</dbReference>
<gene>
    <name evidence="6" type="ORF">WR25_08721</name>
</gene>
<dbReference type="InterPro" id="IPR034348">
    <property type="entry name" value="RLI_dom_1"/>
</dbReference>
<evidence type="ECO:0000256" key="2">
    <source>
        <dbReference type="ARBA" id="ARBA00022840"/>
    </source>
</evidence>
<dbReference type="GO" id="GO:0016887">
    <property type="term" value="F:ATP hydrolysis activity"/>
    <property type="evidence" value="ECO:0007669"/>
    <property type="project" value="InterPro"/>
</dbReference>
<dbReference type="InterPro" id="IPR017871">
    <property type="entry name" value="ABC_transporter-like_CS"/>
</dbReference>
<dbReference type="Proteomes" id="UP000218231">
    <property type="component" value="Unassembled WGS sequence"/>
</dbReference>
<dbReference type="GO" id="GO:0005737">
    <property type="term" value="C:cytoplasm"/>
    <property type="evidence" value="ECO:0007669"/>
    <property type="project" value="UniProtKB-ARBA"/>
</dbReference>
<protein>
    <recommendedName>
        <fullName evidence="8">ATP-binding cassette sub-family E member 1</fullName>
    </recommendedName>
</protein>
<dbReference type="InterPro" id="IPR003593">
    <property type="entry name" value="AAA+_ATPase"/>
</dbReference>
<dbReference type="SMART" id="SM00382">
    <property type="entry name" value="AAA"/>
    <property type="match status" value="2"/>
</dbReference>
<keyword evidence="7" id="KW-1185">Reference proteome</keyword>
<dbReference type="GO" id="GO:0006412">
    <property type="term" value="P:translation"/>
    <property type="evidence" value="ECO:0007669"/>
    <property type="project" value="UniProtKB-ARBA"/>
</dbReference>
<evidence type="ECO:0008006" key="8">
    <source>
        <dbReference type="Google" id="ProtNLM"/>
    </source>
</evidence>
<feature type="domain" description="ABC transporter" evidence="4">
    <location>
        <begin position="346"/>
        <end position="573"/>
    </location>
</feature>
<dbReference type="STRING" id="2018661.A0A2A2L0F9"/>
<dbReference type="SUPFAM" id="SSF52540">
    <property type="entry name" value="P-loop containing nucleoside triphosphate hydrolases"/>
    <property type="match status" value="2"/>
</dbReference>
<reference evidence="6 7" key="1">
    <citation type="journal article" date="2017" name="Curr. Biol.">
        <title>Genome architecture and evolution of a unichromosomal asexual nematode.</title>
        <authorList>
            <person name="Fradin H."/>
            <person name="Zegar C."/>
            <person name="Gutwein M."/>
            <person name="Lucas J."/>
            <person name="Kovtun M."/>
            <person name="Corcoran D."/>
            <person name="Baugh L.R."/>
            <person name="Kiontke K."/>
            <person name="Gunsalus K."/>
            <person name="Fitch D.H."/>
            <person name="Piano F."/>
        </authorList>
    </citation>
    <scope>NUCLEOTIDE SEQUENCE [LARGE SCALE GENOMIC DNA]</scope>
    <source>
        <strain evidence="6">PF1309</strain>
    </source>
</reference>